<dbReference type="Proteomes" id="UP000653127">
    <property type="component" value="Unassembled WGS sequence"/>
</dbReference>
<comment type="caution">
    <text evidence="2">The sequence shown here is derived from an EMBL/GenBank/DDBJ whole genome shotgun (WGS) entry which is preliminary data.</text>
</comment>
<protein>
    <submittedName>
        <fullName evidence="2">Uncharacterized protein</fullName>
    </submittedName>
</protein>
<gene>
    <name evidence="2" type="ORF">H8711_04915</name>
</gene>
<dbReference type="RefSeq" id="WP_249282426.1">
    <property type="nucleotide sequence ID" value="NZ_JACRST010000004.1"/>
</dbReference>
<evidence type="ECO:0000256" key="1">
    <source>
        <dbReference type="SAM" id="MobiDB-lite"/>
    </source>
</evidence>
<sequence>MKIKTTLNRLTPEQAEELAKHENLGLLGVLLYKLGRKPIATTVLKVNKFYYPYYVAGTVLTFKRAAKLPSRQMVGMAVMEGAFGVVQDMRGKPDMLEKDVPAGQVVACKYDREKAELQIGKFLANKGYRKYRSIPQVDFREMEVIYKPHYACLCQKGKKKFYRIIDAEIRERNYMLDIKYKELTFMDEEPEEGPAALAEPQADDRPEGTVRGE</sequence>
<feature type="region of interest" description="Disordered" evidence="1">
    <location>
        <begin position="189"/>
        <end position="213"/>
    </location>
</feature>
<accession>A0A926DZ77</accession>
<reference evidence="2" key="1">
    <citation type="submission" date="2020-08" db="EMBL/GenBank/DDBJ databases">
        <title>Genome public.</title>
        <authorList>
            <person name="Liu C."/>
            <person name="Sun Q."/>
        </authorList>
    </citation>
    <scope>NUCLEOTIDE SEQUENCE</scope>
    <source>
        <strain evidence="2">NSJ-31</strain>
    </source>
</reference>
<dbReference type="AlphaFoldDB" id="A0A926DZ77"/>
<feature type="compositionally biased region" description="Basic and acidic residues" evidence="1">
    <location>
        <begin position="202"/>
        <end position="213"/>
    </location>
</feature>
<dbReference type="EMBL" id="JACRST010000004">
    <property type="protein sequence ID" value="MBC8546277.1"/>
    <property type="molecule type" value="Genomic_DNA"/>
</dbReference>
<evidence type="ECO:0000313" key="2">
    <source>
        <dbReference type="EMBL" id="MBC8546277.1"/>
    </source>
</evidence>
<proteinExistence type="predicted"/>
<name>A0A926DZ77_9FIRM</name>
<evidence type="ECO:0000313" key="3">
    <source>
        <dbReference type="Proteomes" id="UP000653127"/>
    </source>
</evidence>
<organism evidence="2 3">
    <name type="scientific">Ligaoa zhengdingensis</name>
    <dbReference type="NCBI Taxonomy" id="2763658"/>
    <lineage>
        <taxon>Bacteria</taxon>
        <taxon>Bacillati</taxon>
        <taxon>Bacillota</taxon>
        <taxon>Clostridia</taxon>
        <taxon>Eubacteriales</taxon>
        <taxon>Oscillospiraceae</taxon>
        <taxon>Ligaoa</taxon>
    </lineage>
</organism>
<keyword evidence="3" id="KW-1185">Reference proteome</keyword>